<sequence>MEEEALNLLEELELDLKYCRRLWSSAKNTRKKNVLAEFVPCAVHSLSQAYSLNYTLKPRKSIEVSPKMHFEGVKGIPYCYKGANSVSRCYKCSSGEENATGMSCTKAYANGRFRNTSSMNLKWGSGVAKVKLYPNAFK</sequence>
<evidence type="ECO:0000313" key="1">
    <source>
        <dbReference type="EMBL" id="GFT94054.1"/>
    </source>
</evidence>
<name>A0A8X6U5L2_NEPPI</name>
<reference evidence="1" key="1">
    <citation type="submission" date="2020-08" db="EMBL/GenBank/DDBJ databases">
        <title>Multicomponent nature underlies the extraordinary mechanical properties of spider dragline silk.</title>
        <authorList>
            <person name="Kono N."/>
            <person name="Nakamura H."/>
            <person name="Mori M."/>
            <person name="Yoshida Y."/>
            <person name="Ohtoshi R."/>
            <person name="Malay A.D."/>
            <person name="Moran D.A.P."/>
            <person name="Tomita M."/>
            <person name="Numata K."/>
            <person name="Arakawa K."/>
        </authorList>
    </citation>
    <scope>NUCLEOTIDE SEQUENCE</scope>
</reference>
<gene>
    <name evidence="1" type="ORF">NPIL_51631</name>
</gene>
<organism evidence="1 2">
    <name type="scientific">Nephila pilipes</name>
    <name type="common">Giant wood spider</name>
    <name type="synonym">Nephila maculata</name>
    <dbReference type="NCBI Taxonomy" id="299642"/>
    <lineage>
        <taxon>Eukaryota</taxon>
        <taxon>Metazoa</taxon>
        <taxon>Ecdysozoa</taxon>
        <taxon>Arthropoda</taxon>
        <taxon>Chelicerata</taxon>
        <taxon>Arachnida</taxon>
        <taxon>Araneae</taxon>
        <taxon>Araneomorphae</taxon>
        <taxon>Entelegynae</taxon>
        <taxon>Araneoidea</taxon>
        <taxon>Nephilidae</taxon>
        <taxon>Nephila</taxon>
    </lineage>
</organism>
<accession>A0A8X6U5L2</accession>
<dbReference type="Proteomes" id="UP000887013">
    <property type="component" value="Unassembled WGS sequence"/>
</dbReference>
<protein>
    <submittedName>
        <fullName evidence="1">Uncharacterized protein</fullName>
    </submittedName>
</protein>
<comment type="caution">
    <text evidence="1">The sequence shown here is derived from an EMBL/GenBank/DDBJ whole genome shotgun (WGS) entry which is preliminary data.</text>
</comment>
<proteinExistence type="predicted"/>
<keyword evidence="2" id="KW-1185">Reference proteome</keyword>
<dbReference type="AlphaFoldDB" id="A0A8X6U5L2"/>
<dbReference type="EMBL" id="BMAW01121462">
    <property type="protein sequence ID" value="GFT94054.1"/>
    <property type="molecule type" value="Genomic_DNA"/>
</dbReference>
<evidence type="ECO:0000313" key="2">
    <source>
        <dbReference type="Proteomes" id="UP000887013"/>
    </source>
</evidence>